<feature type="transmembrane region" description="Helical" evidence="8">
    <location>
        <begin position="219"/>
        <end position="240"/>
    </location>
</feature>
<feature type="transmembrane region" description="Helical" evidence="8">
    <location>
        <begin position="293"/>
        <end position="314"/>
    </location>
</feature>
<feature type="transmembrane region" description="Helical" evidence="8">
    <location>
        <begin position="191"/>
        <end position="213"/>
    </location>
</feature>
<evidence type="ECO:0000256" key="6">
    <source>
        <dbReference type="ARBA" id="ARBA00023136"/>
    </source>
</evidence>
<dbReference type="KEGG" id="lem:LEN_2109"/>
<feature type="transmembrane region" description="Helical" evidence="8">
    <location>
        <begin position="100"/>
        <end position="117"/>
    </location>
</feature>
<protein>
    <submittedName>
        <fullName evidence="9">Glycosyl transferase family protein</fullName>
    </submittedName>
</protein>
<dbReference type="AlphaFoldDB" id="A0AAU9AFR2"/>
<evidence type="ECO:0000313" key="9">
    <source>
        <dbReference type="EMBL" id="BAV97596.1"/>
    </source>
</evidence>
<dbReference type="GO" id="GO:0009103">
    <property type="term" value="P:lipopolysaccharide biosynthetic process"/>
    <property type="evidence" value="ECO:0007669"/>
    <property type="project" value="TreeGrafter"/>
</dbReference>
<gene>
    <name evidence="9" type="ORF">LEN_2109</name>
</gene>
<feature type="binding site" evidence="7">
    <location>
        <position position="195"/>
    </location>
    <ligand>
        <name>Mg(2+)</name>
        <dbReference type="ChEBI" id="CHEBI:18420"/>
    </ligand>
</feature>
<proteinExistence type="predicted"/>
<keyword evidence="4 8" id="KW-0812">Transmembrane</keyword>
<keyword evidence="7" id="KW-0479">Metal-binding</keyword>
<keyword evidence="3 9" id="KW-0808">Transferase</keyword>
<evidence type="ECO:0000256" key="7">
    <source>
        <dbReference type="PIRSR" id="PIRSR600715-1"/>
    </source>
</evidence>
<feature type="transmembrane region" description="Helical" evidence="8">
    <location>
        <begin position="45"/>
        <end position="63"/>
    </location>
</feature>
<evidence type="ECO:0000256" key="2">
    <source>
        <dbReference type="ARBA" id="ARBA00022475"/>
    </source>
</evidence>
<feature type="binding site" evidence="7">
    <location>
        <position position="139"/>
    </location>
    <ligand>
        <name>Mg(2+)</name>
        <dbReference type="ChEBI" id="CHEBI:18420"/>
    </ligand>
</feature>
<accession>A0AAU9AFR2</accession>
<evidence type="ECO:0000256" key="3">
    <source>
        <dbReference type="ARBA" id="ARBA00022679"/>
    </source>
</evidence>
<feature type="transmembrane region" description="Helical" evidence="8">
    <location>
        <begin position="153"/>
        <end position="184"/>
    </location>
</feature>
<dbReference type="Proteomes" id="UP000218824">
    <property type="component" value="Chromosome"/>
</dbReference>
<dbReference type="RefSeq" id="WP_096377713.1">
    <property type="nucleotide sequence ID" value="NZ_AP014940.1"/>
</dbReference>
<dbReference type="GO" id="GO:0016780">
    <property type="term" value="F:phosphotransferase activity, for other substituted phosphate groups"/>
    <property type="evidence" value="ECO:0007669"/>
    <property type="project" value="InterPro"/>
</dbReference>
<dbReference type="Pfam" id="PF00953">
    <property type="entry name" value="Glycos_transf_4"/>
    <property type="match status" value="1"/>
</dbReference>
<evidence type="ECO:0000256" key="1">
    <source>
        <dbReference type="ARBA" id="ARBA00004651"/>
    </source>
</evidence>
<evidence type="ECO:0000256" key="4">
    <source>
        <dbReference type="ARBA" id="ARBA00022692"/>
    </source>
</evidence>
<keyword evidence="6 8" id="KW-0472">Membrane</keyword>
<dbReference type="GeneID" id="83063978"/>
<reference evidence="9 10" key="1">
    <citation type="journal article" date="2017" name="DNA Res.">
        <title>Complete genome sequence and expression profile of the commercial lytic enzyme producer Lysobacter enzymogenes M497-1.</title>
        <authorList>
            <person name="Takami H."/>
            <person name="Toyoda A."/>
            <person name="Uchiyama I."/>
            <person name="Itoh T."/>
            <person name="Takaki Y."/>
            <person name="Arai W."/>
            <person name="Nishi S."/>
            <person name="Kawai M."/>
            <person name="Shinya K."/>
            <person name="Ikeda H."/>
        </authorList>
    </citation>
    <scope>NUCLEOTIDE SEQUENCE [LARGE SCALE GENOMIC DNA]</scope>
    <source>
        <strain evidence="9 10">M497-1</strain>
    </source>
</reference>
<keyword evidence="2" id="KW-1003">Cell membrane</keyword>
<evidence type="ECO:0000313" key="10">
    <source>
        <dbReference type="Proteomes" id="UP000218824"/>
    </source>
</evidence>
<organism evidence="9 10">
    <name type="scientific">Lysobacter enzymogenes</name>
    <dbReference type="NCBI Taxonomy" id="69"/>
    <lineage>
        <taxon>Bacteria</taxon>
        <taxon>Pseudomonadati</taxon>
        <taxon>Pseudomonadota</taxon>
        <taxon>Gammaproteobacteria</taxon>
        <taxon>Lysobacterales</taxon>
        <taxon>Lysobacteraceae</taxon>
        <taxon>Lysobacter</taxon>
    </lineage>
</organism>
<dbReference type="InterPro" id="IPR000715">
    <property type="entry name" value="Glycosyl_transferase_4"/>
</dbReference>
<evidence type="ECO:0000256" key="5">
    <source>
        <dbReference type="ARBA" id="ARBA00022989"/>
    </source>
</evidence>
<sequence>MWAWIGMHAALAAAGTWLARAYALRSRLIDQPGERRSHSVATPRGGGIAIVIALLVATLSLALKFPAYAGLALAFGVGLLMVAAIGWVDDHRPLSPWLRLAVHALAAALLAAAIWLLRGDPWLALAAFVFAVGLTNVWNFMDGINGLAASQAALVALALAGFGGAVWSWLALALLAACAGFLPFNFPRARIFMGDVGSGAIGYAIAGIGALAATGLDAWHAPLLLIPLAAFMVDSSLTLLRRVRRGERWWTPHTQHAYQVWARRAGHVRVTLAYAIFTLLSLVSLHLVTEVRIGFMLCMGAGWYISAAFLWWLIQRTERAAS</sequence>
<dbReference type="GO" id="GO:0044038">
    <property type="term" value="P:cell wall macromolecule biosynthetic process"/>
    <property type="evidence" value="ECO:0007669"/>
    <property type="project" value="TreeGrafter"/>
</dbReference>
<dbReference type="PANTHER" id="PTHR22926:SF3">
    <property type="entry name" value="UNDECAPRENYL-PHOSPHATE ALPHA-N-ACETYLGLUCOSAMINYL 1-PHOSPHATE TRANSFERASE"/>
    <property type="match status" value="1"/>
</dbReference>
<keyword evidence="7" id="KW-0460">Magnesium</keyword>
<feature type="transmembrane region" description="Helical" evidence="8">
    <location>
        <begin position="122"/>
        <end position="141"/>
    </location>
</feature>
<keyword evidence="5 8" id="KW-1133">Transmembrane helix</keyword>
<dbReference type="EMBL" id="AP014940">
    <property type="protein sequence ID" value="BAV97596.1"/>
    <property type="molecule type" value="Genomic_DNA"/>
</dbReference>
<dbReference type="PANTHER" id="PTHR22926">
    <property type="entry name" value="PHOSPHO-N-ACETYLMURAMOYL-PENTAPEPTIDE-TRANSFERASE"/>
    <property type="match status" value="1"/>
</dbReference>
<comment type="cofactor">
    <cofactor evidence="7">
        <name>Mg(2+)</name>
        <dbReference type="ChEBI" id="CHEBI:18420"/>
    </cofactor>
</comment>
<comment type="subcellular location">
    <subcellularLocation>
        <location evidence="1">Cell membrane</location>
        <topology evidence="1">Multi-pass membrane protein</topology>
    </subcellularLocation>
</comment>
<feature type="transmembrane region" description="Helical" evidence="8">
    <location>
        <begin position="268"/>
        <end position="287"/>
    </location>
</feature>
<feature type="transmembrane region" description="Helical" evidence="8">
    <location>
        <begin position="70"/>
        <end position="88"/>
    </location>
</feature>
<evidence type="ECO:0000256" key="8">
    <source>
        <dbReference type="SAM" id="Phobius"/>
    </source>
</evidence>
<dbReference type="GO" id="GO:0071555">
    <property type="term" value="P:cell wall organization"/>
    <property type="evidence" value="ECO:0007669"/>
    <property type="project" value="TreeGrafter"/>
</dbReference>
<name>A0AAU9AFR2_LYSEN</name>
<dbReference type="GO" id="GO:0005886">
    <property type="term" value="C:plasma membrane"/>
    <property type="evidence" value="ECO:0007669"/>
    <property type="project" value="UniProtKB-SubCell"/>
</dbReference>
<dbReference type="GO" id="GO:0046872">
    <property type="term" value="F:metal ion binding"/>
    <property type="evidence" value="ECO:0007669"/>
    <property type="project" value="UniProtKB-KW"/>
</dbReference>